<evidence type="ECO:0008006" key="4">
    <source>
        <dbReference type="Google" id="ProtNLM"/>
    </source>
</evidence>
<keyword evidence="1" id="KW-0812">Transmembrane</keyword>
<dbReference type="RefSeq" id="WP_192782968.1">
    <property type="nucleotide sequence ID" value="NZ_JADBEG010000001.1"/>
</dbReference>
<evidence type="ECO:0000256" key="1">
    <source>
        <dbReference type="SAM" id="Phobius"/>
    </source>
</evidence>
<protein>
    <recommendedName>
        <fullName evidence="4">DUF2637 domain-containing protein</fullName>
    </recommendedName>
</protein>
<comment type="caution">
    <text evidence="2">The sequence shown here is derived from an EMBL/GenBank/DDBJ whole genome shotgun (WGS) entry which is preliminary data.</text>
</comment>
<keyword evidence="1" id="KW-1133">Transmembrane helix</keyword>
<accession>A0ABR9II88</accession>
<name>A0ABR9II88_9PSEU</name>
<keyword evidence="1" id="KW-0472">Membrane</keyword>
<evidence type="ECO:0000313" key="3">
    <source>
        <dbReference type="Proteomes" id="UP000631670"/>
    </source>
</evidence>
<dbReference type="EMBL" id="JADBEG010000001">
    <property type="protein sequence ID" value="MBE1502672.1"/>
    <property type="molecule type" value="Genomic_DNA"/>
</dbReference>
<reference evidence="2 3" key="1">
    <citation type="submission" date="2020-10" db="EMBL/GenBank/DDBJ databases">
        <title>Sequencing the genomes of 1000 actinobacteria strains.</title>
        <authorList>
            <person name="Klenk H.-P."/>
        </authorList>
    </citation>
    <scope>NUCLEOTIDE SEQUENCE [LARGE SCALE GENOMIC DNA]</scope>
    <source>
        <strain evidence="2 3">DSM 44653</strain>
    </source>
</reference>
<feature type="transmembrane region" description="Helical" evidence="1">
    <location>
        <begin position="34"/>
        <end position="51"/>
    </location>
</feature>
<organism evidence="2 3">
    <name type="scientific">Amycolatopsis lexingtonensis</name>
    <dbReference type="NCBI Taxonomy" id="218822"/>
    <lineage>
        <taxon>Bacteria</taxon>
        <taxon>Bacillati</taxon>
        <taxon>Actinomycetota</taxon>
        <taxon>Actinomycetes</taxon>
        <taxon>Pseudonocardiales</taxon>
        <taxon>Pseudonocardiaceae</taxon>
        <taxon>Amycolatopsis</taxon>
    </lineage>
</organism>
<sequence>MPEHNDPAPAAPFVAETVAAAAIRSARRADIRDALGDIFSGLMFIGLVWLFNRAAFGTWVPLWPLAMLAGVVLPEIGRAALDLAAIATGRAVYTAEPADTEPWEAP</sequence>
<keyword evidence="3" id="KW-1185">Reference proteome</keyword>
<dbReference type="Proteomes" id="UP000631670">
    <property type="component" value="Unassembled WGS sequence"/>
</dbReference>
<gene>
    <name evidence="2" type="ORF">H4696_009772</name>
</gene>
<evidence type="ECO:0000313" key="2">
    <source>
        <dbReference type="EMBL" id="MBE1502672.1"/>
    </source>
</evidence>
<proteinExistence type="predicted"/>
<feature type="transmembrane region" description="Helical" evidence="1">
    <location>
        <begin position="63"/>
        <end position="81"/>
    </location>
</feature>